<accession>A0AAE8ZQI4</accession>
<feature type="region of interest" description="Disordered" evidence="1">
    <location>
        <begin position="68"/>
        <end position="138"/>
    </location>
</feature>
<feature type="compositionally biased region" description="Basic and acidic residues" evidence="1">
    <location>
        <begin position="7"/>
        <end position="23"/>
    </location>
</feature>
<dbReference type="AlphaFoldDB" id="A0AAE8ZQI4"/>
<protein>
    <submittedName>
        <fullName evidence="2">Uncharacterized protein</fullName>
    </submittedName>
</protein>
<evidence type="ECO:0000313" key="3">
    <source>
        <dbReference type="Proteomes" id="UP000827892"/>
    </source>
</evidence>
<sequence>MKKPREIRRSHPQDIPGKEKKEVNQHYHQDVIQEMLSTLQALCAQHIFVSHTRKHTCDRSHALFQPNVVTPNLENDGSRRPVPSDYANRYSSENLEAGEKTQEAKDEMRRERRGGEAVQDRSAKENDEEYGKRGKAPA</sequence>
<evidence type="ECO:0000313" key="2">
    <source>
        <dbReference type="EMBL" id="ULT80970.1"/>
    </source>
</evidence>
<reference evidence="2 3" key="1">
    <citation type="submission" date="2022-05" db="EMBL/GenBank/DDBJ databases">
        <title>Chromosome-level reference genomes for two strains of Caenorhabditis briggsae: an improved platform for comparative genomics.</title>
        <authorList>
            <person name="Stevens L."/>
            <person name="Andersen E.C."/>
        </authorList>
    </citation>
    <scope>NUCLEOTIDE SEQUENCE [LARGE SCALE GENOMIC DNA]</scope>
    <source>
        <strain evidence="2">QX1410_ONT</strain>
        <tissue evidence="2">Whole-organism</tissue>
    </source>
</reference>
<proteinExistence type="predicted"/>
<gene>
    <name evidence="2" type="ORF">L3Y34_011083</name>
</gene>
<feature type="compositionally biased region" description="Basic and acidic residues" evidence="1">
    <location>
        <begin position="97"/>
        <end position="132"/>
    </location>
</feature>
<dbReference type="Proteomes" id="UP000827892">
    <property type="component" value="Chromosome X"/>
</dbReference>
<feature type="region of interest" description="Disordered" evidence="1">
    <location>
        <begin position="1"/>
        <end position="23"/>
    </location>
</feature>
<dbReference type="EMBL" id="CP090896">
    <property type="protein sequence ID" value="ULT80970.1"/>
    <property type="molecule type" value="Genomic_DNA"/>
</dbReference>
<name>A0AAE8ZQI4_CAEBR</name>
<organism evidence="2 3">
    <name type="scientific">Caenorhabditis briggsae</name>
    <dbReference type="NCBI Taxonomy" id="6238"/>
    <lineage>
        <taxon>Eukaryota</taxon>
        <taxon>Metazoa</taxon>
        <taxon>Ecdysozoa</taxon>
        <taxon>Nematoda</taxon>
        <taxon>Chromadorea</taxon>
        <taxon>Rhabditida</taxon>
        <taxon>Rhabditina</taxon>
        <taxon>Rhabditomorpha</taxon>
        <taxon>Rhabditoidea</taxon>
        <taxon>Rhabditidae</taxon>
        <taxon>Peloderinae</taxon>
        <taxon>Caenorhabditis</taxon>
    </lineage>
</organism>
<evidence type="ECO:0000256" key="1">
    <source>
        <dbReference type="SAM" id="MobiDB-lite"/>
    </source>
</evidence>